<organism evidence="1">
    <name type="scientific">Arundo donax</name>
    <name type="common">Giant reed</name>
    <name type="synonym">Donax arundinaceus</name>
    <dbReference type="NCBI Taxonomy" id="35708"/>
    <lineage>
        <taxon>Eukaryota</taxon>
        <taxon>Viridiplantae</taxon>
        <taxon>Streptophyta</taxon>
        <taxon>Embryophyta</taxon>
        <taxon>Tracheophyta</taxon>
        <taxon>Spermatophyta</taxon>
        <taxon>Magnoliopsida</taxon>
        <taxon>Liliopsida</taxon>
        <taxon>Poales</taxon>
        <taxon>Poaceae</taxon>
        <taxon>PACMAD clade</taxon>
        <taxon>Arundinoideae</taxon>
        <taxon>Arundineae</taxon>
        <taxon>Arundo</taxon>
    </lineage>
</organism>
<protein>
    <submittedName>
        <fullName evidence="1">Uncharacterized protein</fullName>
    </submittedName>
</protein>
<evidence type="ECO:0000313" key="1">
    <source>
        <dbReference type="EMBL" id="JAD71309.1"/>
    </source>
</evidence>
<sequence length="55" mass="6034">MSKLFAQVVFHVKLGSDPIKCKQMNGQQELQDFPVLICISSGCEIRNLVVPAESG</sequence>
<dbReference type="AlphaFoldDB" id="A0A0A9C4T2"/>
<accession>A0A0A9C4T2</accession>
<reference evidence="1" key="2">
    <citation type="journal article" date="2015" name="Data Brief">
        <title>Shoot transcriptome of the giant reed, Arundo donax.</title>
        <authorList>
            <person name="Barrero R.A."/>
            <person name="Guerrero F.D."/>
            <person name="Moolhuijzen P."/>
            <person name="Goolsby J.A."/>
            <person name="Tidwell J."/>
            <person name="Bellgard S.E."/>
            <person name="Bellgard M.I."/>
        </authorList>
    </citation>
    <scope>NUCLEOTIDE SEQUENCE</scope>
    <source>
        <tissue evidence="1">Shoot tissue taken approximately 20 cm above the soil surface</tissue>
    </source>
</reference>
<proteinExistence type="predicted"/>
<dbReference type="EMBL" id="GBRH01226586">
    <property type="protein sequence ID" value="JAD71309.1"/>
    <property type="molecule type" value="Transcribed_RNA"/>
</dbReference>
<name>A0A0A9C4T2_ARUDO</name>
<reference evidence="1" key="1">
    <citation type="submission" date="2014-09" db="EMBL/GenBank/DDBJ databases">
        <authorList>
            <person name="Magalhaes I.L.F."/>
            <person name="Oliveira U."/>
            <person name="Santos F.R."/>
            <person name="Vidigal T.H.D.A."/>
            <person name="Brescovit A.D."/>
            <person name="Santos A.J."/>
        </authorList>
    </citation>
    <scope>NUCLEOTIDE SEQUENCE</scope>
    <source>
        <tissue evidence="1">Shoot tissue taken approximately 20 cm above the soil surface</tissue>
    </source>
</reference>